<sequence length="253" mass="29140">MKRLGSVLGWWLAYSPTSTPPFSSFSLIFTASSPSSFPAIVESRRPLLLHFKKSCNLWLMKYVRPCSLFYEMHKRAMELAGKKAVGPQLLGLNVLEKYVTISISDPKLLIAIHYGLVERERRNMHTIANLFRTLIPRYNLEGAVIGCPDAENTDNLEVAKVKSFVEDLCNTRKLEGLKYTYWDKRFAPARNSIRMEHDEGIEVYDNELSSVFILQGYLDHCGRKEKPGPFERRWYYESKKALYLEGQLNSSQS</sequence>
<dbReference type="Gene3D" id="3.30.420.140">
    <property type="entry name" value="YqgF/RNase H-like domain"/>
    <property type="match status" value="1"/>
</dbReference>
<dbReference type="GO" id="GO:0000967">
    <property type="term" value="P:rRNA 5'-end processing"/>
    <property type="evidence" value="ECO:0007669"/>
    <property type="project" value="TreeGrafter"/>
</dbReference>
<keyword evidence="2" id="KW-1185">Reference proteome</keyword>
<accession>A0AA39RGE0</accession>
<dbReference type="InterPro" id="IPR037027">
    <property type="entry name" value="YqgF/RNaseH-like_dom_sf"/>
</dbReference>
<proteinExistence type="predicted"/>
<dbReference type="Pfam" id="PF03652">
    <property type="entry name" value="RuvX"/>
    <property type="match status" value="1"/>
</dbReference>
<dbReference type="PANTHER" id="PTHR33317:SF1">
    <property type="entry name" value="POLYNUCLEOTIDYL TRANSFERASE, RIBONUCLEASE H-LIKE SUPERFAMILY PROTEIN"/>
    <property type="match status" value="1"/>
</dbReference>
<reference evidence="1" key="2">
    <citation type="submission" date="2023-06" db="EMBL/GenBank/DDBJ databases">
        <authorList>
            <person name="Swenson N.G."/>
            <person name="Wegrzyn J.L."/>
            <person name="Mcevoy S.L."/>
        </authorList>
    </citation>
    <scope>NUCLEOTIDE SEQUENCE</scope>
    <source>
        <strain evidence="1">NS2018</strain>
        <tissue evidence="1">Leaf</tissue>
    </source>
</reference>
<reference evidence="1" key="1">
    <citation type="journal article" date="2022" name="Plant J.">
        <title>Strategies of tolerance reflected in two North American maple genomes.</title>
        <authorList>
            <person name="McEvoy S.L."/>
            <person name="Sezen U.U."/>
            <person name="Trouern-Trend A."/>
            <person name="McMahon S.M."/>
            <person name="Schaberg P.G."/>
            <person name="Yang J."/>
            <person name="Wegrzyn J.L."/>
            <person name="Swenson N.G."/>
        </authorList>
    </citation>
    <scope>NUCLEOTIDE SEQUENCE</scope>
    <source>
        <strain evidence="1">NS2018</strain>
    </source>
</reference>
<protein>
    <submittedName>
        <fullName evidence="1">Uncharacterized protein</fullName>
    </submittedName>
</protein>
<evidence type="ECO:0000313" key="2">
    <source>
        <dbReference type="Proteomes" id="UP001168877"/>
    </source>
</evidence>
<dbReference type="EMBL" id="JAUESC010000387">
    <property type="protein sequence ID" value="KAK0573545.1"/>
    <property type="molecule type" value="Genomic_DNA"/>
</dbReference>
<organism evidence="1 2">
    <name type="scientific">Acer saccharum</name>
    <name type="common">Sugar maple</name>
    <dbReference type="NCBI Taxonomy" id="4024"/>
    <lineage>
        <taxon>Eukaryota</taxon>
        <taxon>Viridiplantae</taxon>
        <taxon>Streptophyta</taxon>
        <taxon>Embryophyta</taxon>
        <taxon>Tracheophyta</taxon>
        <taxon>Spermatophyta</taxon>
        <taxon>Magnoliopsida</taxon>
        <taxon>eudicotyledons</taxon>
        <taxon>Gunneridae</taxon>
        <taxon>Pentapetalae</taxon>
        <taxon>rosids</taxon>
        <taxon>malvids</taxon>
        <taxon>Sapindales</taxon>
        <taxon>Sapindaceae</taxon>
        <taxon>Hippocastanoideae</taxon>
        <taxon>Acereae</taxon>
        <taxon>Acer</taxon>
    </lineage>
</organism>
<dbReference type="PANTHER" id="PTHR33317">
    <property type="entry name" value="POLYNUCLEOTIDYL TRANSFERASE, RIBONUCLEASE H-LIKE SUPERFAMILY PROTEIN"/>
    <property type="match status" value="1"/>
</dbReference>
<comment type="caution">
    <text evidence="1">The sequence shown here is derived from an EMBL/GenBank/DDBJ whole genome shotgun (WGS) entry which is preliminary data.</text>
</comment>
<name>A0AA39RGE0_ACESA</name>
<dbReference type="InterPro" id="IPR012337">
    <property type="entry name" value="RNaseH-like_sf"/>
</dbReference>
<gene>
    <name evidence="1" type="ORF">LWI29_009703</name>
</gene>
<dbReference type="InterPro" id="IPR005227">
    <property type="entry name" value="YqgF"/>
</dbReference>
<dbReference type="Proteomes" id="UP001168877">
    <property type="component" value="Unassembled WGS sequence"/>
</dbReference>
<dbReference type="AlphaFoldDB" id="A0AA39RGE0"/>
<evidence type="ECO:0000313" key="1">
    <source>
        <dbReference type="EMBL" id="KAK0573545.1"/>
    </source>
</evidence>
<dbReference type="SUPFAM" id="SSF53098">
    <property type="entry name" value="Ribonuclease H-like"/>
    <property type="match status" value="1"/>
</dbReference>